<organism evidence="5 6">
    <name type="scientific">Candidatus Scatavimonas merdigallinarum</name>
    <dbReference type="NCBI Taxonomy" id="2840914"/>
    <lineage>
        <taxon>Bacteria</taxon>
        <taxon>Bacillati</taxon>
        <taxon>Bacillota</taxon>
        <taxon>Clostridia</taxon>
        <taxon>Eubacteriales</taxon>
        <taxon>Oscillospiraceae</taxon>
        <taxon>Oscillospiraceae incertae sedis</taxon>
        <taxon>Candidatus Scatavimonas</taxon>
    </lineage>
</organism>
<comment type="caution">
    <text evidence="5">The sequence shown here is derived from an EMBL/GenBank/DDBJ whole genome shotgun (WGS) entry which is preliminary data.</text>
</comment>
<reference evidence="5" key="1">
    <citation type="submission" date="2020-10" db="EMBL/GenBank/DDBJ databases">
        <authorList>
            <person name="Gilroy R."/>
        </authorList>
    </citation>
    <scope>NUCLEOTIDE SEQUENCE</scope>
    <source>
        <strain evidence="5">ChiSjej1B19-3389</strain>
    </source>
</reference>
<dbReference type="GO" id="GO:0000160">
    <property type="term" value="P:phosphorelay signal transduction system"/>
    <property type="evidence" value="ECO:0007669"/>
    <property type="project" value="InterPro"/>
</dbReference>
<proteinExistence type="predicted"/>
<dbReference type="AlphaFoldDB" id="A0A9D0ZIW5"/>
<feature type="domain" description="Response regulatory" evidence="4">
    <location>
        <begin position="4"/>
        <end position="56"/>
    </location>
</feature>
<dbReference type="InterPro" id="IPR001789">
    <property type="entry name" value="Sig_transdc_resp-reg_receiver"/>
</dbReference>
<evidence type="ECO:0000256" key="2">
    <source>
        <dbReference type="ARBA" id="ARBA00024867"/>
    </source>
</evidence>
<dbReference type="SUPFAM" id="SSF52172">
    <property type="entry name" value="CheY-like"/>
    <property type="match status" value="1"/>
</dbReference>
<reference evidence="5" key="2">
    <citation type="journal article" date="2021" name="PeerJ">
        <title>Extensive microbial diversity within the chicken gut microbiome revealed by metagenomics and culture.</title>
        <authorList>
            <person name="Gilroy R."/>
            <person name="Ravi A."/>
            <person name="Getino M."/>
            <person name="Pursley I."/>
            <person name="Horton D.L."/>
            <person name="Alikhan N.F."/>
            <person name="Baker D."/>
            <person name="Gharbi K."/>
            <person name="Hall N."/>
            <person name="Watson M."/>
            <person name="Adriaenssens E.M."/>
            <person name="Foster-Nyarko E."/>
            <person name="Jarju S."/>
            <person name="Secka A."/>
            <person name="Antonio M."/>
            <person name="Oren A."/>
            <person name="Chaudhuri R.R."/>
            <person name="La Ragione R."/>
            <person name="Hildebrand F."/>
            <person name="Pallen M.J."/>
        </authorList>
    </citation>
    <scope>NUCLEOTIDE SEQUENCE</scope>
    <source>
        <strain evidence="5">ChiSjej1B19-3389</strain>
    </source>
</reference>
<keyword evidence="3" id="KW-0597">Phosphoprotein</keyword>
<feature type="modified residue" description="4-aspartylphosphate" evidence="3">
    <location>
        <position position="54"/>
    </location>
</feature>
<sequence length="56" mass="6341">MANNILLLEDDMSLIDGLQYSLKKNGYAVEVARTVSEAKRLLQNIDQYDLLILDVT</sequence>
<accession>A0A9D0ZIW5</accession>
<dbReference type="PROSITE" id="PS50110">
    <property type="entry name" value="RESPONSE_REGULATORY"/>
    <property type="match status" value="1"/>
</dbReference>
<evidence type="ECO:0000256" key="3">
    <source>
        <dbReference type="PROSITE-ProRule" id="PRU00169"/>
    </source>
</evidence>
<evidence type="ECO:0000313" key="5">
    <source>
        <dbReference type="EMBL" id="HIQ81071.1"/>
    </source>
</evidence>
<evidence type="ECO:0000259" key="4">
    <source>
        <dbReference type="PROSITE" id="PS50110"/>
    </source>
</evidence>
<protein>
    <recommendedName>
        <fullName evidence="1">Stage 0 sporulation protein A homolog</fullName>
    </recommendedName>
</protein>
<comment type="function">
    <text evidence="2">May play the central regulatory role in sporulation. It may be an element of the effector pathway responsible for the activation of sporulation genes in response to nutritional stress. Spo0A may act in concert with spo0H (a sigma factor) to control the expression of some genes that are critical to the sporulation process.</text>
</comment>
<dbReference type="EMBL" id="DVFW01000035">
    <property type="protein sequence ID" value="HIQ81071.1"/>
    <property type="molecule type" value="Genomic_DNA"/>
</dbReference>
<dbReference type="Gene3D" id="3.40.50.2300">
    <property type="match status" value="1"/>
</dbReference>
<evidence type="ECO:0000256" key="1">
    <source>
        <dbReference type="ARBA" id="ARBA00018672"/>
    </source>
</evidence>
<feature type="non-terminal residue" evidence="5">
    <location>
        <position position="56"/>
    </location>
</feature>
<gene>
    <name evidence="5" type="ORF">IAD32_07305</name>
</gene>
<dbReference type="Proteomes" id="UP000886787">
    <property type="component" value="Unassembled WGS sequence"/>
</dbReference>
<keyword evidence="5" id="KW-0238">DNA-binding</keyword>
<dbReference type="InterPro" id="IPR011006">
    <property type="entry name" value="CheY-like_superfamily"/>
</dbReference>
<dbReference type="GO" id="GO:0003677">
    <property type="term" value="F:DNA binding"/>
    <property type="evidence" value="ECO:0007669"/>
    <property type="project" value="UniProtKB-KW"/>
</dbReference>
<name>A0A9D0ZIW5_9FIRM</name>
<evidence type="ECO:0000313" key="6">
    <source>
        <dbReference type="Proteomes" id="UP000886787"/>
    </source>
</evidence>